<name>A0A3B0QLN3_9ZZZZ</name>
<gene>
    <name evidence="1" type="ORF">MNBD_BACTEROID02-100</name>
</gene>
<dbReference type="InterPro" id="IPR014729">
    <property type="entry name" value="Rossmann-like_a/b/a_fold"/>
</dbReference>
<protein>
    <recommendedName>
        <fullName evidence="2">UspA domain-containing protein</fullName>
    </recommendedName>
</protein>
<accession>A0A3B0QLN3</accession>
<dbReference type="AlphaFoldDB" id="A0A3B0QLN3"/>
<dbReference type="EMBL" id="UOEB01000017">
    <property type="protein sequence ID" value="VAV82650.1"/>
    <property type="molecule type" value="Genomic_DNA"/>
</dbReference>
<evidence type="ECO:0000313" key="1">
    <source>
        <dbReference type="EMBL" id="VAV82650.1"/>
    </source>
</evidence>
<feature type="non-terminal residue" evidence="1">
    <location>
        <position position="1"/>
    </location>
</feature>
<evidence type="ECO:0008006" key="2">
    <source>
        <dbReference type="Google" id="ProtNLM"/>
    </source>
</evidence>
<sequence>LLHVLPTQTPKDVKETMRQTSLNLLQKVNTQSEVIILKSDDSINAISKTSAGYDLLILGTPQKDNWISVLVGTGKDKFAEKSACSVLRLTMKGD</sequence>
<proteinExistence type="predicted"/>
<organism evidence="1">
    <name type="scientific">hydrothermal vent metagenome</name>
    <dbReference type="NCBI Taxonomy" id="652676"/>
    <lineage>
        <taxon>unclassified sequences</taxon>
        <taxon>metagenomes</taxon>
        <taxon>ecological metagenomes</taxon>
    </lineage>
</organism>
<dbReference type="Gene3D" id="3.40.50.620">
    <property type="entry name" value="HUPs"/>
    <property type="match status" value="1"/>
</dbReference>
<reference evidence="1" key="1">
    <citation type="submission" date="2018-06" db="EMBL/GenBank/DDBJ databases">
        <authorList>
            <person name="Zhirakovskaya E."/>
        </authorList>
    </citation>
    <scope>NUCLEOTIDE SEQUENCE</scope>
</reference>